<evidence type="ECO:0000256" key="3">
    <source>
        <dbReference type="ARBA" id="ARBA00023004"/>
    </source>
</evidence>
<dbReference type="OMA" id="ICKEYLF"/>
<dbReference type="InterPro" id="IPR036396">
    <property type="entry name" value="Cyt_P450_sf"/>
</dbReference>
<keyword evidence="3" id="KW-0408">Iron</keyword>
<dbReference type="Gramene" id="mRNA:HanXRQr2_Chr16g0765501">
    <property type="protein sequence ID" value="CDS:HanXRQr2_Chr16g0765501.1"/>
    <property type="gene ID" value="HanXRQr2_Chr16g0765501"/>
</dbReference>
<keyword evidence="4" id="KW-0560">Oxidoreductase</keyword>
<evidence type="ECO:0000256" key="2">
    <source>
        <dbReference type="ARBA" id="ARBA00022723"/>
    </source>
</evidence>
<dbReference type="EMBL" id="MNCJ02000331">
    <property type="protein sequence ID" value="KAF5761474.1"/>
    <property type="molecule type" value="Genomic_DNA"/>
</dbReference>
<reference evidence="5" key="2">
    <citation type="submission" date="2017-02" db="EMBL/GenBank/DDBJ databases">
        <title>Sunflower complete genome.</title>
        <authorList>
            <person name="Langlade N."/>
            <person name="Munos S."/>
        </authorList>
    </citation>
    <scope>NUCLEOTIDE SEQUENCE [LARGE SCALE GENOMIC DNA]</scope>
    <source>
        <tissue evidence="5">Leaves</tissue>
    </source>
</reference>
<dbReference type="EC" id="1.14.13.190" evidence="4"/>
<dbReference type="Proteomes" id="UP000215914">
    <property type="component" value="Chromosome 16"/>
</dbReference>
<dbReference type="AlphaFoldDB" id="A0A251S5W5"/>
<dbReference type="GO" id="GO:0020037">
    <property type="term" value="F:heme binding"/>
    <property type="evidence" value="ECO:0007669"/>
    <property type="project" value="InterPro"/>
</dbReference>
<protein>
    <submittedName>
        <fullName evidence="4">Ferruginol synthase</fullName>
        <ecNumber evidence="4">1.14.13.190</ecNumber>
    </submittedName>
    <submittedName>
        <fullName evidence="5">Putative cytochrome P450</fullName>
    </submittedName>
</protein>
<name>A0A251S5W5_HELAN</name>
<keyword evidence="6" id="KW-1185">Reference proteome</keyword>
<accession>A0A251S5W5</accession>
<reference evidence="4" key="3">
    <citation type="submission" date="2020-06" db="EMBL/GenBank/DDBJ databases">
        <title>Helianthus annuus Genome sequencing and assembly Release 2.</title>
        <authorList>
            <person name="Gouzy J."/>
            <person name="Langlade N."/>
            <person name="Munos S."/>
        </authorList>
    </citation>
    <scope>NUCLEOTIDE SEQUENCE</scope>
    <source>
        <tissue evidence="4">Leaves</tissue>
    </source>
</reference>
<organism evidence="5 6">
    <name type="scientific">Helianthus annuus</name>
    <name type="common">Common sunflower</name>
    <dbReference type="NCBI Taxonomy" id="4232"/>
    <lineage>
        <taxon>Eukaryota</taxon>
        <taxon>Viridiplantae</taxon>
        <taxon>Streptophyta</taxon>
        <taxon>Embryophyta</taxon>
        <taxon>Tracheophyta</taxon>
        <taxon>Spermatophyta</taxon>
        <taxon>Magnoliopsida</taxon>
        <taxon>eudicotyledons</taxon>
        <taxon>Gunneridae</taxon>
        <taxon>Pentapetalae</taxon>
        <taxon>asterids</taxon>
        <taxon>campanulids</taxon>
        <taxon>Asterales</taxon>
        <taxon>Asteraceae</taxon>
        <taxon>Asteroideae</taxon>
        <taxon>Heliantheae alliance</taxon>
        <taxon>Heliantheae</taxon>
        <taxon>Helianthus</taxon>
    </lineage>
</organism>
<evidence type="ECO:0000313" key="5">
    <source>
        <dbReference type="EMBL" id="OTF92571.1"/>
    </source>
</evidence>
<dbReference type="Gene3D" id="1.10.630.10">
    <property type="entry name" value="Cytochrome P450"/>
    <property type="match status" value="1"/>
</dbReference>
<gene>
    <name evidence="5" type="ORF">HannXRQ_Chr16g0523361</name>
    <name evidence="4" type="ORF">HanXRQr2_Chr16g0765501</name>
</gene>
<dbReference type="SUPFAM" id="SSF48264">
    <property type="entry name" value="Cytochrome P450"/>
    <property type="match status" value="1"/>
</dbReference>
<evidence type="ECO:0000313" key="4">
    <source>
        <dbReference type="EMBL" id="KAF5761474.1"/>
    </source>
</evidence>
<dbReference type="GO" id="GO:0016705">
    <property type="term" value="F:oxidoreductase activity, acting on paired donors, with incorporation or reduction of molecular oxygen"/>
    <property type="evidence" value="ECO:0007669"/>
    <property type="project" value="InterPro"/>
</dbReference>
<reference evidence="4 6" key="1">
    <citation type="journal article" date="2017" name="Nature">
        <title>The sunflower genome provides insights into oil metabolism, flowering and Asterid evolution.</title>
        <authorList>
            <person name="Badouin H."/>
            <person name="Gouzy J."/>
            <person name="Grassa C.J."/>
            <person name="Murat F."/>
            <person name="Staton S.E."/>
            <person name="Cottret L."/>
            <person name="Lelandais-Briere C."/>
            <person name="Owens G.L."/>
            <person name="Carrere S."/>
            <person name="Mayjonade B."/>
            <person name="Legrand L."/>
            <person name="Gill N."/>
            <person name="Kane N.C."/>
            <person name="Bowers J.E."/>
            <person name="Hubner S."/>
            <person name="Bellec A."/>
            <person name="Berard A."/>
            <person name="Berges H."/>
            <person name="Blanchet N."/>
            <person name="Boniface M.C."/>
            <person name="Brunel D."/>
            <person name="Catrice O."/>
            <person name="Chaidir N."/>
            <person name="Claudel C."/>
            <person name="Donnadieu C."/>
            <person name="Faraut T."/>
            <person name="Fievet G."/>
            <person name="Helmstetter N."/>
            <person name="King M."/>
            <person name="Knapp S.J."/>
            <person name="Lai Z."/>
            <person name="Le Paslier M.C."/>
            <person name="Lippi Y."/>
            <person name="Lorenzon L."/>
            <person name="Mandel J.R."/>
            <person name="Marage G."/>
            <person name="Marchand G."/>
            <person name="Marquand E."/>
            <person name="Bret-Mestries E."/>
            <person name="Morien E."/>
            <person name="Nambeesan S."/>
            <person name="Nguyen T."/>
            <person name="Pegot-Espagnet P."/>
            <person name="Pouilly N."/>
            <person name="Raftis F."/>
            <person name="Sallet E."/>
            <person name="Schiex T."/>
            <person name="Thomas J."/>
            <person name="Vandecasteele C."/>
            <person name="Vares D."/>
            <person name="Vear F."/>
            <person name="Vautrin S."/>
            <person name="Crespi M."/>
            <person name="Mangin B."/>
            <person name="Burke J.M."/>
            <person name="Salse J."/>
            <person name="Munos S."/>
            <person name="Vincourt P."/>
            <person name="Rieseberg L.H."/>
            <person name="Langlade N.B."/>
        </authorList>
    </citation>
    <scope>NUCLEOTIDE SEQUENCE [LARGE SCALE GENOMIC DNA]</scope>
    <source>
        <strain evidence="6">cv. SF193</strain>
        <tissue evidence="4">Leaves</tissue>
    </source>
</reference>
<dbReference type="GO" id="GO:0004497">
    <property type="term" value="F:monooxygenase activity"/>
    <property type="evidence" value="ECO:0007669"/>
    <property type="project" value="InterPro"/>
</dbReference>
<dbReference type="InParanoid" id="A0A251S5W5"/>
<comment type="similarity">
    <text evidence="1">Belongs to the cytochrome P450 family.</text>
</comment>
<evidence type="ECO:0000313" key="6">
    <source>
        <dbReference type="Proteomes" id="UP000215914"/>
    </source>
</evidence>
<dbReference type="EMBL" id="CM007905">
    <property type="protein sequence ID" value="OTF92571.1"/>
    <property type="molecule type" value="Genomic_DNA"/>
</dbReference>
<dbReference type="GO" id="GO:0005506">
    <property type="term" value="F:iron ion binding"/>
    <property type="evidence" value="ECO:0007669"/>
    <property type="project" value="InterPro"/>
</dbReference>
<dbReference type="PANTHER" id="PTHR47950:SF48">
    <property type="entry name" value="CYTOCHROME P450 FAMILY PROTEIN, EXPRESSED"/>
    <property type="match status" value="1"/>
</dbReference>
<dbReference type="STRING" id="4232.A0A251S5W5"/>
<proteinExistence type="inferred from homology"/>
<keyword evidence="2" id="KW-0479">Metal-binding</keyword>
<evidence type="ECO:0000256" key="1">
    <source>
        <dbReference type="ARBA" id="ARBA00010617"/>
    </source>
</evidence>
<sequence>MIFLSPADLYRVLLEYSTSITSPWFGCLLGTSELRRICKEYLFSIRQLDASRFLHKKKVQELPDFVHRCWMSGKPINVGETAATTTFNVLSNYIFSTDLAQYDSPYSREFKNMVWAYMEISGAPNLASYFPVLRPLDPHGLLRWSKYYSKKLLAIFEQHISELLHARC</sequence>
<dbReference type="PANTHER" id="PTHR47950">
    <property type="entry name" value="CYTOCHROME P450, FAMILY 76, SUBFAMILY C, POLYPEPTIDE 5-RELATED"/>
    <property type="match status" value="1"/>
</dbReference>